<gene>
    <name evidence="2" type="ORF">BSZ32_13930</name>
</gene>
<dbReference type="SUPFAM" id="SSF55486">
    <property type="entry name" value="Metalloproteases ('zincins'), catalytic domain"/>
    <property type="match status" value="1"/>
</dbReference>
<proteinExistence type="predicted"/>
<dbReference type="InterPro" id="IPR024079">
    <property type="entry name" value="MetalloPept_cat_dom_sf"/>
</dbReference>
<evidence type="ECO:0000256" key="1">
    <source>
        <dbReference type="SAM" id="SignalP"/>
    </source>
</evidence>
<reference evidence="2 3" key="1">
    <citation type="submission" date="2016-12" db="EMBL/GenBank/DDBJ databases">
        <title>Study of bacterial adaptation to deep sea.</title>
        <authorList>
            <person name="Song J."/>
            <person name="Yoshizawa S."/>
            <person name="Kogure K."/>
        </authorList>
    </citation>
    <scope>NUCLEOTIDE SEQUENCE [LARGE SCALE GENOMIC DNA]</scope>
    <source>
        <strain evidence="2 3">SAORIC-165</strain>
    </source>
</reference>
<name>A0A2S7U4H4_9BACT</name>
<evidence type="ECO:0000313" key="2">
    <source>
        <dbReference type="EMBL" id="PQJ29480.1"/>
    </source>
</evidence>
<evidence type="ECO:0000313" key="3">
    <source>
        <dbReference type="Proteomes" id="UP000239907"/>
    </source>
</evidence>
<dbReference type="AlphaFoldDB" id="A0A2S7U4H4"/>
<dbReference type="Proteomes" id="UP000239907">
    <property type="component" value="Unassembled WGS sequence"/>
</dbReference>
<dbReference type="Gene3D" id="3.40.390.10">
    <property type="entry name" value="Collagenase (Catalytic Domain)"/>
    <property type="match status" value="1"/>
</dbReference>
<feature type="signal peptide" evidence="1">
    <location>
        <begin position="1"/>
        <end position="25"/>
    </location>
</feature>
<organism evidence="2 3">
    <name type="scientific">Rubritalea profundi</name>
    <dbReference type="NCBI Taxonomy" id="1658618"/>
    <lineage>
        <taxon>Bacteria</taxon>
        <taxon>Pseudomonadati</taxon>
        <taxon>Verrucomicrobiota</taxon>
        <taxon>Verrucomicrobiia</taxon>
        <taxon>Verrucomicrobiales</taxon>
        <taxon>Rubritaleaceae</taxon>
        <taxon>Rubritalea</taxon>
    </lineage>
</organism>
<feature type="chain" id="PRO_5015425633" evidence="1">
    <location>
        <begin position="26"/>
        <end position="257"/>
    </location>
</feature>
<accession>A0A2S7U4H4</accession>
<sequence length="257" mass="29100">MRNNRSVASKLLVCSVAICATLASAVAHETSGKQQTIANKEATKAVKFDPVVKNIEGWTVHIEPKLLEGEYAEEGSKALTMLANHLQRISILVTGEQLKGLRQVGIWVEHSHPELTGMQYHPGEKWLTDNGHDARLVKKVHIAHASDLLSRSQMIKQPAVILHELAHGYHDQILGFEEPRIKEAYNKAMKAKLYDEVLLYTGKKVRAYAATDHKEYFAEGVEAYFYRNDFYPFVRAELQLHDPLLHDLMVQIWGPLK</sequence>
<protein>
    <submittedName>
        <fullName evidence="2">Metallopeptidase</fullName>
    </submittedName>
</protein>
<dbReference type="GO" id="GO:0008237">
    <property type="term" value="F:metallopeptidase activity"/>
    <property type="evidence" value="ECO:0007669"/>
    <property type="project" value="InterPro"/>
</dbReference>
<keyword evidence="1" id="KW-0732">Signal</keyword>
<keyword evidence="3" id="KW-1185">Reference proteome</keyword>
<comment type="caution">
    <text evidence="2">The sequence shown here is derived from an EMBL/GenBank/DDBJ whole genome shotgun (WGS) entry which is preliminary data.</text>
</comment>
<dbReference type="EMBL" id="MQWA01000001">
    <property type="protein sequence ID" value="PQJ29480.1"/>
    <property type="molecule type" value="Genomic_DNA"/>
</dbReference>
<dbReference type="RefSeq" id="WP_206018856.1">
    <property type="nucleotide sequence ID" value="NZ_MQWA01000001.1"/>
</dbReference>